<feature type="domain" description="USP" evidence="8">
    <location>
        <begin position="466"/>
        <end position="1183"/>
    </location>
</feature>
<comment type="catalytic activity">
    <reaction evidence="1">
        <text>Thiol-dependent hydrolysis of ester, thioester, amide, peptide and isopeptide bonds formed by the C-terminal Gly of ubiquitin (a 76-residue protein attached to proteins as an intracellular targeting signal).</text>
        <dbReference type="EC" id="3.4.19.12"/>
    </reaction>
</comment>
<keyword evidence="5" id="KW-0862">Zinc</keyword>
<dbReference type="SUPFAM" id="SSF49764">
    <property type="entry name" value="HSP20-like chaperones"/>
    <property type="match status" value="2"/>
</dbReference>
<dbReference type="InterPro" id="IPR007009">
    <property type="entry name" value="Shq1_C"/>
</dbReference>
<feature type="compositionally biased region" description="Low complexity" evidence="7">
    <location>
        <begin position="403"/>
        <end position="425"/>
    </location>
</feature>
<evidence type="ECO:0000259" key="9">
    <source>
        <dbReference type="PROSITE" id="PS50865"/>
    </source>
</evidence>
<dbReference type="EMBL" id="VIIS01002150">
    <property type="protein sequence ID" value="KAF0288001.1"/>
    <property type="molecule type" value="Genomic_DNA"/>
</dbReference>
<feature type="compositionally biased region" description="Low complexity" evidence="7">
    <location>
        <begin position="854"/>
        <end position="863"/>
    </location>
</feature>
<dbReference type="EC" id="3.4.19.12" evidence="2"/>
<keyword evidence="3" id="KW-0479">Metal-binding</keyword>
<evidence type="ECO:0000256" key="6">
    <source>
        <dbReference type="PROSITE-ProRule" id="PRU00134"/>
    </source>
</evidence>
<gene>
    <name evidence="10" type="primary">Usp19_1</name>
    <name evidence="10" type="ORF">FJT64_013609</name>
</gene>
<dbReference type="Proteomes" id="UP000440578">
    <property type="component" value="Unassembled WGS sequence"/>
</dbReference>
<feature type="region of interest" description="Disordered" evidence="7">
    <location>
        <begin position="122"/>
        <end position="211"/>
    </location>
</feature>
<evidence type="ECO:0000313" key="11">
    <source>
        <dbReference type="Proteomes" id="UP000440578"/>
    </source>
</evidence>
<dbReference type="GO" id="GO:0008270">
    <property type="term" value="F:zinc ion binding"/>
    <property type="evidence" value="ECO:0007669"/>
    <property type="project" value="UniProtKB-KW"/>
</dbReference>
<keyword evidence="10" id="KW-0378">Hydrolase</keyword>
<dbReference type="PROSITE" id="PS50865">
    <property type="entry name" value="ZF_MYND_2"/>
    <property type="match status" value="1"/>
</dbReference>
<protein>
    <recommendedName>
        <fullName evidence="2">ubiquitinyl hydrolase 1</fullName>
        <ecNumber evidence="2">3.4.19.12</ecNumber>
    </recommendedName>
</protein>
<feature type="domain" description="MYND-type" evidence="9">
    <location>
        <begin position="758"/>
        <end position="799"/>
    </location>
</feature>
<feature type="compositionally biased region" description="Low complexity" evidence="7">
    <location>
        <begin position="13"/>
        <end position="22"/>
    </location>
</feature>
<evidence type="ECO:0000256" key="1">
    <source>
        <dbReference type="ARBA" id="ARBA00000707"/>
    </source>
</evidence>
<dbReference type="PANTHER" id="PTHR21646">
    <property type="entry name" value="UBIQUITIN CARBOXYL-TERMINAL HYDROLASE"/>
    <property type="match status" value="1"/>
</dbReference>
<reference evidence="10 11" key="1">
    <citation type="submission" date="2019-07" db="EMBL/GenBank/DDBJ databases">
        <title>Draft genome assembly of a fouling barnacle, Amphibalanus amphitrite (Darwin, 1854): The first reference genome for Thecostraca.</title>
        <authorList>
            <person name="Kim W."/>
        </authorList>
    </citation>
    <scope>NUCLEOTIDE SEQUENCE [LARGE SCALE GENOMIC DNA]</scope>
    <source>
        <strain evidence="10">SNU_AA5</strain>
        <tissue evidence="10">Soma without cirri and trophi</tissue>
    </source>
</reference>
<feature type="region of interest" description="Disordered" evidence="7">
    <location>
        <begin position="1"/>
        <end position="36"/>
    </location>
</feature>
<feature type="compositionally biased region" description="Pro residues" evidence="7">
    <location>
        <begin position="181"/>
        <end position="207"/>
    </location>
</feature>
<feature type="region of interest" description="Disordered" evidence="7">
    <location>
        <begin position="394"/>
        <end position="453"/>
    </location>
</feature>
<dbReference type="Pfam" id="PF00443">
    <property type="entry name" value="UCH"/>
    <property type="match status" value="1"/>
</dbReference>
<organism evidence="10 11">
    <name type="scientific">Amphibalanus amphitrite</name>
    <name type="common">Striped barnacle</name>
    <name type="synonym">Balanus amphitrite</name>
    <dbReference type="NCBI Taxonomy" id="1232801"/>
    <lineage>
        <taxon>Eukaryota</taxon>
        <taxon>Metazoa</taxon>
        <taxon>Ecdysozoa</taxon>
        <taxon>Arthropoda</taxon>
        <taxon>Crustacea</taxon>
        <taxon>Multicrustacea</taxon>
        <taxon>Cirripedia</taxon>
        <taxon>Thoracica</taxon>
        <taxon>Thoracicalcarea</taxon>
        <taxon>Balanomorpha</taxon>
        <taxon>Balanoidea</taxon>
        <taxon>Balanidae</taxon>
        <taxon>Amphibalaninae</taxon>
        <taxon>Amphibalanus</taxon>
    </lineage>
</organism>
<dbReference type="InterPro" id="IPR002893">
    <property type="entry name" value="Znf_MYND"/>
</dbReference>
<dbReference type="OrthoDB" id="73639at2759"/>
<dbReference type="InterPro" id="IPR028889">
    <property type="entry name" value="USP"/>
</dbReference>
<evidence type="ECO:0000256" key="5">
    <source>
        <dbReference type="ARBA" id="ARBA00022833"/>
    </source>
</evidence>
<keyword evidence="4 6" id="KW-0863">Zinc-finger</keyword>
<evidence type="ECO:0000256" key="4">
    <source>
        <dbReference type="ARBA" id="ARBA00022771"/>
    </source>
</evidence>
<dbReference type="PROSITE" id="PS50235">
    <property type="entry name" value="USP_3"/>
    <property type="match status" value="1"/>
</dbReference>
<dbReference type="AlphaFoldDB" id="A0A6A4VEI8"/>
<dbReference type="Pfam" id="PF04925">
    <property type="entry name" value="SHQ1"/>
    <property type="match status" value="1"/>
</dbReference>
<comment type="caution">
    <text evidence="10">The sequence shown here is derived from an EMBL/GenBank/DDBJ whole genome shotgun (WGS) entry which is preliminary data.</text>
</comment>
<evidence type="ECO:0000256" key="2">
    <source>
        <dbReference type="ARBA" id="ARBA00012759"/>
    </source>
</evidence>
<feature type="region of interest" description="Disordered" evidence="7">
    <location>
        <begin position="851"/>
        <end position="898"/>
    </location>
</feature>
<feature type="compositionally biased region" description="Pro residues" evidence="7">
    <location>
        <begin position="441"/>
        <end position="453"/>
    </location>
</feature>
<accession>A0A6A4VEI8</accession>
<dbReference type="PROSITE" id="PS00972">
    <property type="entry name" value="USP_1"/>
    <property type="match status" value="1"/>
</dbReference>
<dbReference type="PROSITE" id="PS01360">
    <property type="entry name" value="ZF_MYND_1"/>
    <property type="match status" value="1"/>
</dbReference>
<keyword evidence="11" id="KW-1185">Reference proteome</keyword>
<sequence length="1199" mass="133961">MPDATKSKKKKSGGSAKSDGSSLGRQGTAPATPVKKVLPAVTHEWRDAGSEVRVTLVTGPLAGAGRVQLDCSERRVQLRLPDGRTWSSRLFAAVLPDGSEHQQRPGGRILVKLLKHDPSLAWPSLEPMKIPRVKSSPPTKETPPTKEMKEKTNTEKIEETAGRTSERPGSPAPNGALPGPSDAPPGPDDAPPGPDGEPGASPPPPTTVEPVLLDNLKHDTFETDADIRVSVYLRHIKKETLAISYDSDSFSMVFGTRKHLVKALLQVHQMLLESEPRYILNQLYIDDMCMWLQQVDEPVISGLSDALQALTVTKEDVGLDLVELEAAAGLVLAETHDRRFLAARGQLDECFLFRWTVPLKGRVLPDLCCHKVTNSAVELRLVKAIPGRWNALRPPAPPPAPVPAAAAASRRSPSQLSESAAVPDPAGGGDRPDPPTKLVRPPSPLPIALPPPPPPPVLAPLERGFTGLDNIGNTCFLNSVIQCLANTRELRDYFADSLFQADINQHNPLGMKGQLALAFAVLMRVLWSGEHRSYNPHKLKALVAKRFTQFTGFAQHDAQEFMAFLLDGLHEDLNRVVEKPYTQTEEAGDRPDDEVAREAWYRYRLRDDSVIVDLFQGQYKSKLVCPDCGKVSVTFDPFLYLSVPLPKKKRPVCVTFFRADHTVRPITYTLYVSADGLADEIMEKLAEKTGVASRLIKLIDERKHKVQKVYTRGMSAGTIGRGSHLLAFEQLDPARIGEPVLELLVIQRLQYPSAARVCSSCKKEPTADEKLRRCTRCYRTSYCDSHCQKDHWPHHRELCRPWPPEPVGCPFLVSLPRSRATYTEVCRAMEAFSRYSVNVFCVPVTADRERRDSVSSGTSSDSGKCTDTEETVTEKEVSSSDSTDCREAPSSSGMTGDQQLFVIRSVDQQGENVVSSDSGRIQDNGDEPLDLRGPRTVAMDWKTARRRWQPCCLVDDKELESDPDPEPEPEPTGRIGLHQCLRLFTEPERLSPGEAWYCPRYVLSLVLSLGEAWYCPRYVLSLVLSLGEAWYCPRCVLSLVLSLGEAWYCPRCKAHREAEKQLSLWRLPLNLIIQLKRFSFKESFYGRDKIDRMVEFPVRDLNLRQYLTEEPDEGRVLYDLYGVINHHGGILGGHYTAFARCVDPLRPENAELGWRRFDDARVVRMKEEEVMTSEAYLLFYRRRIPYAAPERATDAEEID</sequence>
<evidence type="ECO:0000259" key="8">
    <source>
        <dbReference type="PROSITE" id="PS50235"/>
    </source>
</evidence>
<feature type="region of interest" description="Disordered" evidence="7">
    <location>
        <begin position="912"/>
        <end position="933"/>
    </location>
</feature>
<dbReference type="Gene3D" id="6.10.140.2220">
    <property type="match status" value="1"/>
</dbReference>
<dbReference type="Gene3D" id="2.60.40.790">
    <property type="match status" value="1"/>
</dbReference>
<dbReference type="PROSITE" id="PS00973">
    <property type="entry name" value="USP_2"/>
    <property type="match status" value="1"/>
</dbReference>
<proteinExistence type="predicted"/>
<evidence type="ECO:0000313" key="10">
    <source>
        <dbReference type="EMBL" id="KAF0288001.1"/>
    </source>
</evidence>
<feature type="compositionally biased region" description="Basic and acidic residues" evidence="7">
    <location>
        <begin position="864"/>
        <end position="887"/>
    </location>
</feature>
<dbReference type="GO" id="GO:0016579">
    <property type="term" value="P:protein deubiquitination"/>
    <property type="evidence" value="ECO:0007669"/>
    <property type="project" value="InterPro"/>
</dbReference>
<dbReference type="PANTHER" id="PTHR21646:SF74">
    <property type="entry name" value="UBIQUITIN CARBOXYL-TERMINAL HYDROLASE 19"/>
    <property type="match status" value="1"/>
</dbReference>
<dbReference type="InterPro" id="IPR018200">
    <property type="entry name" value="USP_CS"/>
</dbReference>
<dbReference type="InterPro" id="IPR050185">
    <property type="entry name" value="Ub_carboxyl-term_hydrolase"/>
</dbReference>
<dbReference type="SUPFAM" id="SSF144232">
    <property type="entry name" value="HIT/MYND zinc finger-like"/>
    <property type="match status" value="1"/>
</dbReference>
<dbReference type="InterPro" id="IPR008978">
    <property type="entry name" value="HSP20-like_chaperone"/>
</dbReference>
<name>A0A6A4VEI8_AMPAM</name>
<feature type="compositionally biased region" description="Polar residues" evidence="7">
    <location>
        <begin position="889"/>
        <end position="898"/>
    </location>
</feature>
<dbReference type="Gene3D" id="3.90.70.10">
    <property type="entry name" value="Cysteine proteinases"/>
    <property type="match status" value="2"/>
</dbReference>
<dbReference type="Pfam" id="PF01753">
    <property type="entry name" value="zf-MYND"/>
    <property type="match status" value="1"/>
</dbReference>
<dbReference type="InterPro" id="IPR038765">
    <property type="entry name" value="Papain-like_cys_pep_sf"/>
</dbReference>
<dbReference type="InterPro" id="IPR001394">
    <property type="entry name" value="Peptidase_C19_UCH"/>
</dbReference>
<evidence type="ECO:0000256" key="7">
    <source>
        <dbReference type="SAM" id="MobiDB-lite"/>
    </source>
</evidence>
<dbReference type="SUPFAM" id="SSF54001">
    <property type="entry name" value="Cysteine proteinases"/>
    <property type="match status" value="1"/>
</dbReference>
<feature type="compositionally biased region" description="Polar residues" evidence="7">
    <location>
        <begin position="912"/>
        <end position="921"/>
    </location>
</feature>
<dbReference type="GO" id="GO:0004843">
    <property type="term" value="F:cysteine-type deubiquitinase activity"/>
    <property type="evidence" value="ECO:0007669"/>
    <property type="project" value="UniProtKB-EC"/>
</dbReference>
<evidence type="ECO:0000256" key="3">
    <source>
        <dbReference type="ARBA" id="ARBA00022723"/>
    </source>
</evidence>
<feature type="compositionally biased region" description="Basic and acidic residues" evidence="7">
    <location>
        <begin position="143"/>
        <end position="166"/>
    </location>
</feature>